<dbReference type="PROSITE" id="PS50987">
    <property type="entry name" value="HTH_ARSR_2"/>
    <property type="match status" value="1"/>
</dbReference>
<evidence type="ECO:0000256" key="1">
    <source>
        <dbReference type="ARBA" id="ARBA00023015"/>
    </source>
</evidence>
<dbReference type="NCBIfam" id="NF033788">
    <property type="entry name" value="HTH_metalloreg"/>
    <property type="match status" value="1"/>
</dbReference>
<evidence type="ECO:0000259" key="4">
    <source>
        <dbReference type="PROSITE" id="PS50987"/>
    </source>
</evidence>
<keyword evidence="3" id="KW-0804">Transcription</keyword>
<dbReference type="InterPro" id="IPR036390">
    <property type="entry name" value="WH_DNA-bd_sf"/>
</dbReference>
<dbReference type="InterPro" id="IPR036388">
    <property type="entry name" value="WH-like_DNA-bd_sf"/>
</dbReference>
<dbReference type="InterPro" id="IPR051011">
    <property type="entry name" value="Metal_resp_trans_reg"/>
</dbReference>
<dbReference type="InterPro" id="IPR011991">
    <property type="entry name" value="ArsR-like_HTH"/>
</dbReference>
<dbReference type="PRINTS" id="PR00778">
    <property type="entry name" value="HTHARSR"/>
</dbReference>
<dbReference type="RefSeq" id="WP_188163772.1">
    <property type="nucleotide sequence ID" value="NZ_JACVVX010000002.1"/>
</dbReference>
<accession>A0A8J6PN27</accession>
<dbReference type="Proteomes" id="UP000643405">
    <property type="component" value="Unassembled WGS sequence"/>
</dbReference>
<reference evidence="5" key="1">
    <citation type="submission" date="2020-09" db="EMBL/GenBank/DDBJ databases">
        <title>Genome seq and assembly of Tianweitania sp.</title>
        <authorList>
            <person name="Chhetri G."/>
        </authorList>
    </citation>
    <scope>NUCLEOTIDE SEQUENCE</scope>
    <source>
        <strain evidence="5">Rool2</strain>
    </source>
</reference>
<evidence type="ECO:0000256" key="2">
    <source>
        <dbReference type="ARBA" id="ARBA00023125"/>
    </source>
</evidence>
<dbReference type="EMBL" id="JACVVX010000002">
    <property type="protein sequence ID" value="MBD0414315.1"/>
    <property type="molecule type" value="Genomic_DNA"/>
</dbReference>
<sequence>MTEQLSCEAANMKAHVDEASVFLKKLSNPDRLLICCVLVDGERSVRELEDLLGLRQPGLSQQLAELRAADLIVGRKDGKQVFYRLADPRITVFISTMHRLFCQPVPSAPQRKQKVAS</sequence>
<gene>
    <name evidence="5" type="ORF">ICI42_06595</name>
</gene>
<comment type="caution">
    <text evidence="5">The sequence shown here is derived from an EMBL/GenBank/DDBJ whole genome shotgun (WGS) entry which is preliminary data.</text>
</comment>
<evidence type="ECO:0000256" key="3">
    <source>
        <dbReference type="ARBA" id="ARBA00023163"/>
    </source>
</evidence>
<evidence type="ECO:0000313" key="5">
    <source>
        <dbReference type="EMBL" id="MBD0414315.1"/>
    </source>
</evidence>
<dbReference type="PANTHER" id="PTHR43132:SF2">
    <property type="entry name" value="ARSENICAL RESISTANCE OPERON REPRESSOR ARSR-RELATED"/>
    <property type="match status" value="1"/>
</dbReference>
<name>A0A8J6PN27_9HYPH</name>
<dbReference type="PANTHER" id="PTHR43132">
    <property type="entry name" value="ARSENICAL RESISTANCE OPERON REPRESSOR ARSR-RELATED"/>
    <property type="match status" value="1"/>
</dbReference>
<dbReference type="Gene3D" id="1.10.10.10">
    <property type="entry name" value="Winged helix-like DNA-binding domain superfamily/Winged helix DNA-binding domain"/>
    <property type="match status" value="1"/>
</dbReference>
<dbReference type="CDD" id="cd00090">
    <property type="entry name" value="HTH_ARSR"/>
    <property type="match status" value="1"/>
</dbReference>
<proteinExistence type="predicted"/>
<feature type="domain" description="HTH arsR-type" evidence="4">
    <location>
        <begin position="11"/>
        <end position="105"/>
    </location>
</feature>
<dbReference type="InterPro" id="IPR001845">
    <property type="entry name" value="HTH_ArsR_DNA-bd_dom"/>
</dbReference>
<keyword evidence="1" id="KW-0805">Transcription regulation</keyword>
<keyword evidence="6" id="KW-1185">Reference proteome</keyword>
<keyword evidence="2" id="KW-0238">DNA-binding</keyword>
<dbReference type="GO" id="GO:0003700">
    <property type="term" value="F:DNA-binding transcription factor activity"/>
    <property type="evidence" value="ECO:0007669"/>
    <property type="project" value="InterPro"/>
</dbReference>
<organism evidence="5 6">
    <name type="scientific">Oryzicola mucosus</name>
    <dbReference type="NCBI Taxonomy" id="2767425"/>
    <lineage>
        <taxon>Bacteria</taxon>
        <taxon>Pseudomonadati</taxon>
        <taxon>Pseudomonadota</taxon>
        <taxon>Alphaproteobacteria</taxon>
        <taxon>Hyphomicrobiales</taxon>
        <taxon>Phyllobacteriaceae</taxon>
        <taxon>Oryzicola</taxon>
    </lineage>
</organism>
<dbReference type="SMART" id="SM00418">
    <property type="entry name" value="HTH_ARSR"/>
    <property type="match status" value="1"/>
</dbReference>
<dbReference type="Pfam" id="PF01022">
    <property type="entry name" value="HTH_5"/>
    <property type="match status" value="1"/>
</dbReference>
<protein>
    <submittedName>
        <fullName evidence="5">Winged helix-turn-helix transcriptional regulator</fullName>
    </submittedName>
</protein>
<dbReference type="AlphaFoldDB" id="A0A8J6PN27"/>
<dbReference type="SUPFAM" id="SSF46785">
    <property type="entry name" value="Winged helix' DNA-binding domain"/>
    <property type="match status" value="1"/>
</dbReference>
<evidence type="ECO:0000313" key="6">
    <source>
        <dbReference type="Proteomes" id="UP000643405"/>
    </source>
</evidence>
<dbReference type="GO" id="GO:0003677">
    <property type="term" value="F:DNA binding"/>
    <property type="evidence" value="ECO:0007669"/>
    <property type="project" value="UniProtKB-KW"/>
</dbReference>